<evidence type="ECO:0000313" key="1">
    <source>
        <dbReference type="EMBL" id="SDJ24948.1"/>
    </source>
</evidence>
<comment type="caution">
    <text evidence="1">The sequence shown here is derived from an EMBL/GenBank/DDBJ whole genome shotgun (WGS) entry which is preliminary data.</text>
</comment>
<accession>A0A7Z7BHE6</accession>
<dbReference type="RefSeq" id="WP_167305568.1">
    <property type="nucleotide sequence ID" value="NZ_FNEW01000001.1"/>
</dbReference>
<evidence type="ECO:0000313" key="2">
    <source>
        <dbReference type="Proteomes" id="UP000198917"/>
    </source>
</evidence>
<protein>
    <submittedName>
        <fullName evidence="1">Uncharacterized protein</fullName>
    </submittedName>
</protein>
<dbReference type="Proteomes" id="UP000198917">
    <property type="component" value="Unassembled WGS sequence"/>
</dbReference>
<name>A0A7Z7BHE6_9HYPH</name>
<dbReference type="EMBL" id="FNEW01000001">
    <property type="protein sequence ID" value="SDJ24948.1"/>
    <property type="molecule type" value="Genomic_DNA"/>
</dbReference>
<dbReference type="AlphaFoldDB" id="A0A7Z7BHE6"/>
<sequence>MVDRINAQMASEAALLQMAISTVPNQSVKPASTKKAQKAFESQLKVLNNGEP</sequence>
<reference evidence="1 2" key="1">
    <citation type="submission" date="2016-10" db="EMBL/GenBank/DDBJ databases">
        <authorList>
            <person name="Varghese N."/>
            <person name="Submissions S."/>
        </authorList>
    </citation>
    <scope>NUCLEOTIDE SEQUENCE [LARGE SCALE GENOMIC DNA]</scope>
    <source>
        <strain evidence="1 2">PDC82</strain>
    </source>
</reference>
<proteinExistence type="predicted"/>
<organism evidence="1 2">
    <name type="scientific">Agrobacterium fabrum</name>
    <dbReference type="NCBI Taxonomy" id="1176649"/>
    <lineage>
        <taxon>Bacteria</taxon>
        <taxon>Pseudomonadati</taxon>
        <taxon>Pseudomonadota</taxon>
        <taxon>Alphaproteobacteria</taxon>
        <taxon>Hyphomicrobiales</taxon>
        <taxon>Rhizobiaceae</taxon>
        <taxon>Rhizobium/Agrobacterium group</taxon>
        <taxon>Agrobacterium</taxon>
        <taxon>Agrobacterium tumefaciens complex</taxon>
    </lineage>
</organism>
<gene>
    <name evidence="1" type="ORF">SAMN05428983_0815</name>
</gene>